<dbReference type="EMBL" id="JANQDX010000008">
    <property type="protein sequence ID" value="KAL0920490.1"/>
    <property type="molecule type" value="Genomic_DNA"/>
</dbReference>
<dbReference type="Pfam" id="PF02458">
    <property type="entry name" value="Transferase"/>
    <property type="match status" value="1"/>
</dbReference>
<gene>
    <name evidence="3" type="ORF">M5K25_009630</name>
</gene>
<name>A0ABD0V6A4_DENTH</name>
<keyword evidence="1" id="KW-0808">Transferase</keyword>
<proteinExistence type="predicted"/>
<sequence>MSVNILDQSLISPSPLSTGEVRPSLPLTFFDLVWINFSPVERLFFYQFPYSTSHFLDFHLPIFKSSLSIALSAFYALAATIRRRQSDGVFEIATTDSDSVTLTVSEYEGADDDFLDISGDHSRPIEKLLVLIPRLPISPEEQPLLAVQITLFPNYGLCLALAVHHAACDGFSSMQFVKLWSAIAASGLRLDRLNSGLPAPVMDRTVIPDPRNLYLQIEKAVLDERVMEKMVTSGISGGVFAATFSISAPEIGRLKKRVQGKAAKQGMRCFHCSFVISLAYSWICMLKTRCLTDGDGAAHVLFVVDWRRRIRPEIPANYYGNCLGPCYVNCNAEELLAKDGILVACAAIGKGIEELGDDVHESIDGWMDRLRVVAPWRPLTVAGSPKMGVYETDFGWGKPRKVEVTSTRETGAVALAESRDGAGGIEIGVILPEEDLKAFAKHFAAGRDW</sequence>
<evidence type="ECO:0008006" key="5">
    <source>
        <dbReference type="Google" id="ProtNLM"/>
    </source>
</evidence>
<reference evidence="3 4" key="1">
    <citation type="journal article" date="2024" name="Plant Biotechnol. J.">
        <title>Dendrobium thyrsiflorum genome and its molecular insights into genes involved in important horticultural traits.</title>
        <authorList>
            <person name="Chen B."/>
            <person name="Wang J.Y."/>
            <person name="Zheng P.J."/>
            <person name="Li K.L."/>
            <person name="Liang Y.M."/>
            <person name="Chen X.F."/>
            <person name="Zhang C."/>
            <person name="Zhao X."/>
            <person name="He X."/>
            <person name="Zhang G.Q."/>
            <person name="Liu Z.J."/>
            <person name="Xu Q."/>
        </authorList>
    </citation>
    <scope>NUCLEOTIDE SEQUENCE [LARGE SCALE GENOMIC DNA]</scope>
    <source>
        <strain evidence="3">GZMU011</strain>
    </source>
</reference>
<dbReference type="Gene3D" id="3.30.559.10">
    <property type="entry name" value="Chloramphenicol acetyltransferase-like domain"/>
    <property type="match status" value="2"/>
</dbReference>
<keyword evidence="4" id="KW-1185">Reference proteome</keyword>
<evidence type="ECO:0000256" key="1">
    <source>
        <dbReference type="ARBA" id="ARBA00022679"/>
    </source>
</evidence>
<evidence type="ECO:0000313" key="3">
    <source>
        <dbReference type="EMBL" id="KAL0920490.1"/>
    </source>
</evidence>
<dbReference type="GO" id="GO:0016747">
    <property type="term" value="F:acyltransferase activity, transferring groups other than amino-acyl groups"/>
    <property type="evidence" value="ECO:0007669"/>
    <property type="project" value="UniProtKB-ARBA"/>
</dbReference>
<protein>
    <recommendedName>
        <fullName evidence="5">Phenolic glucoside malonyltransferase 2</fullName>
    </recommendedName>
</protein>
<comment type="caution">
    <text evidence="3">The sequence shown here is derived from an EMBL/GenBank/DDBJ whole genome shotgun (WGS) entry which is preliminary data.</text>
</comment>
<dbReference type="InterPro" id="IPR051504">
    <property type="entry name" value="Plant_metabolite_acyltrans"/>
</dbReference>
<evidence type="ECO:0000256" key="2">
    <source>
        <dbReference type="ARBA" id="ARBA00023315"/>
    </source>
</evidence>
<evidence type="ECO:0000313" key="4">
    <source>
        <dbReference type="Proteomes" id="UP001552299"/>
    </source>
</evidence>
<dbReference type="PANTHER" id="PTHR31625">
    <property type="match status" value="1"/>
</dbReference>
<dbReference type="InterPro" id="IPR023213">
    <property type="entry name" value="CAT-like_dom_sf"/>
</dbReference>
<keyword evidence="2" id="KW-0012">Acyltransferase</keyword>
<organism evidence="3 4">
    <name type="scientific">Dendrobium thyrsiflorum</name>
    <name type="common">Pinecone-like raceme dendrobium</name>
    <name type="synonym">Orchid</name>
    <dbReference type="NCBI Taxonomy" id="117978"/>
    <lineage>
        <taxon>Eukaryota</taxon>
        <taxon>Viridiplantae</taxon>
        <taxon>Streptophyta</taxon>
        <taxon>Embryophyta</taxon>
        <taxon>Tracheophyta</taxon>
        <taxon>Spermatophyta</taxon>
        <taxon>Magnoliopsida</taxon>
        <taxon>Liliopsida</taxon>
        <taxon>Asparagales</taxon>
        <taxon>Orchidaceae</taxon>
        <taxon>Epidendroideae</taxon>
        <taxon>Malaxideae</taxon>
        <taxon>Dendrobiinae</taxon>
        <taxon>Dendrobium</taxon>
    </lineage>
</organism>
<dbReference type="Proteomes" id="UP001552299">
    <property type="component" value="Unassembled WGS sequence"/>
</dbReference>
<dbReference type="AlphaFoldDB" id="A0ABD0V6A4"/>
<dbReference type="SUPFAM" id="SSF52777">
    <property type="entry name" value="CoA-dependent acyltransferases"/>
    <property type="match status" value="1"/>
</dbReference>
<accession>A0ABD0V6A4</accession>